<dbReference type="EMBL" id="BAAAYR010000004">
    <property type="protein sequence ID" value="GAA3570374.1"/>
    <property type="molecule type" value="Genomic_DNA"/>
</dbReference>
<proteinExistence type="predicted"/>
<sequence length="165" mass="18085">MSVLQRRQVTGTALAEAQAFRRRWRMALPPDSYVDSMPCDPDLLVELGRVGWAAARLHASVRDSINRHQGAASDQPFEMTLGQAVSSLEQSARGAGRADQVAWAEEAGRPAVKMRNAVVHAVTFTAQDGRQALGTVDRLPPTRFHVEDLRRVALHLIHASMTLPA</sequence>
<reference evidence="2" key="1">
    <citation type="journal article" date="2019" name="Int. J. Syst. Evol. Microbiol.">
        <title>The Global Catalogue of Microorganisms (GCM) 10K type strain sequencing project: providing services to taxonomists for standard genome sequencing and annotation.</title>
        <authorList>
            <consortium name="The Broad Institute Genomics Platform"/>
            <consortium name="The Broad Institute Genome Sequencing Center for Infectious Disease"/>
            <person name="Wu L."/>
            <person name="Ma J."/>
        </authorList>
    </citation>
    <scope>NUCLEOTIDE SEQUENCE [LARGE SCALE GENOMIC DNA]</scope>
    <source>
        <strain evidence="2">JCM 16540</strain>
    </source>
</reference>
<evidence type="ECO:0000313" key="2">
    <source>
        <dbReference type="Proteomes" id="UP001500767"/>
    </source>
</evidence>
<name>A0ABP6XP40_9ACTN</name>
<dbReference type="Proteomes" id="UP001500767">
    <property type="component" value="Unassembled WGS sequence"/>
</dbReference>
<evidence type="ECO:0008006" key="3">
    <source>
        <dbReference type="Google" id="ProtNLM"/>
    </source>
</evidence>
<evidence type="ECO:0000313" key="1">
    <source>
        <dbReference type="EMBL" id="GAA3570374.1"/>
    </source>
</evidence>
<organism evidence="1 2">
    <name type="scientific">Microlunatus spumicola</name>
    <dbReference type="NCBI Taxonomy" id="81499"/>
    <lineage>
        <taxon>Bacteria</taxon>
        <taxon>Bacillati</taxon>
        <taxon>Actinomycetota</taxon>
        <taxon>Actinomycetes</taxon>
        <taxon>Propionibacteriales</taxon>
        <taxon>Propionibacteriaceae</taxon>
        <taxon>Microlunatus</taxon>
    </lineage>
</organism>
<gene>
    <name evidence="1" type="ORF">GCM10022197_28480</name>
</gene>
<accession>A0ABP6XP40</accession>
<keyword evidence="2" id="KW-1185">Reference proteome</keyword>
<comment type="caution">
    <text evidence="1">The sequence shown here is derived from an EMBL/GenBank/DDBJ whole genome shotgun (WGS) entry which is preliminary data.</text>
</comment>
<protein>
    <recommendedName>
        <fullName evidence="3">TIGR02391 family protein</fullName>
    </recommendedName>
</protein>